<dbReference type="InterPro" id="IPR011990">
    <property type="entry name" value="TPR-like_helical_dom_sf"/>
</dbReference>
<keyword evidence="2" id="KW-0067">ATP-binding</keyword>
<dbReference type="Gene3D" id="3.40.50.300">
    <property type="entry name" value="P-loop containing nucleotide triphosphate hydrolases"/>
    <property type="match status" value="1"/>
</dbReference>
<reference evidence="4 5" key="1">
    <citation type="submission" date="2019-01" db="EMBL/GenBank/DDBJ databases">
        <title>Genome sequencing of strain FW100M-8.</title>
        <authorList>
            <person name="Heo J."/>
            <person name="Kim S.-J."/>
            <person name="Kim J.-S."/>
            <person name="Hong S.-B."/>
            <person name="Kwon S.-W."/>
        </authorList>
    </citation>
    <scope>NUCLEOTIDE SEQUENCE [LARGE SCALE GENOMIC DNA]</scope>
    <source>
        <strain evidence="4 5">FW100M-8</strain>
    </source>
</reference>
<dbReference type="SUPFAM" id="SSF52540">
    <property type="entry name" value="P-loop containing nucleoside triphosphate hydrolases"/>
    <property type="match status" value="1"/>
</dbReference>
<dbReference type="PROSITE" id="PS00622">
    <property type="entry name" value="HTH_LUXR_1"/>
    <property type="match status" value="1"/>
</dbReference>
<evidence type="ECO:0000256" key="1">
    <source>
        <dbReference type="ARBA" id="ARBA00022741"/>
    </source>
</evidence>
<dbReference type="Pfam" id="PF13191">
    <property type="entry name" value="AAA_16"/>
    <property type="match status" value="1"/>
</dbReference>
<dbReference type="InterPro" id="IPR041664">
    <property type="entry name" value="AAA_16"/>
</dbReference>
<evidence type="ECO:0000313" key="5">
    <source>
        <dbReference type="Proteomes" id="UP000291259"/>
    </source>
</evidence>
<dbReference type="PANTHER" id="PTHR16305:SF35">
    <property type="entry name" value="TRANSCRIPTIONAL ACTIVATOR DOMAIN"/>
    <property type="match status" value="1"/>
</dbReference>
<dbReference type="SMART" id="SM00382">
    <property type="entry name" value="AAA"/>
    <property type="match status" value="1"/>
</dbReference>
<dbReference type="EMBL" id="CP035491">
    <property type="protein sequence ID" value="QAY72700.1"/>
    <property type="molecule type" value="Genomic_DNA"/>
</dbReference>
<dbReference type="SUPFAM" id="SSF46894">
    <property type="entry name" value="C-terminal effector domain of the bipartite response regulators"/>
    <property type="match status" value="1"/>
</dbReference>
<dbReference type="GO" id="GO:0005524">
    <property type="term" value="F:ATP binding"/>
    <property type="evidence" value="ECO:0007669"/>
    <property type="project" value="UniProtKB-KW"/>
</dbReference>
<feature type="domain" description="HTH luxR-type" evidence="3">
    <location>
        <begin position="842"/>
        <end position="904"/>
    </location>
</feature>
<evidence type="ECO:0000256" key="2">
    <source>
        <dbReference type="ARBA" id="ARBA00022840"/>
    </source>
</evidence>
<dbReference type="Gene3D" id="1.25.40.10">
    <property type="entry name" value="Tetratricopeptide repeat domain"/>
    <property type="match status" value="1"/>
</dbReference>
<dbReference type="CDD" id="cd06170">
    <property type="entry name" value="LuxR_C_like"/>
    <property type="match status" value="1"/>
</dbReference>
<accession>A0A4P6F975</accession>
<dbReference type="Proteomes" id="UP000291259">
    <property type="component" value="Chromosome"/>
</dbReference>
<dbReference type="PANTHER" id="PTHR16305">
    <property type="entry name" value="TESTICULAR SOLUBLE ADENYLYL CYCLASE"/>
    <property type="match status" value="1"/>
</dbReference>
<sequence length="904" mass="96947">MELVGRSQEIDMLEGMLGNVGTRGAALVLVGEPGVGKTALLDHIGELGRSSGLTVLSAAGVEAERRLPYAGLQRLLRPMRNRLDGLPSPQRRALAAAISAEEPDAPRSYIVALALLNVLAEAAQDAPVVLIADDAHWLDSETNEVLAFLARRIGAEPIVLLAAARAGARCSLVEGQLPTQTLNPLEAEFAESLIDQLPNPPPAWVRRRVLAEAAGNPLALIELPSAATSGGVLPLGSPWLPLTGRLEDAYAARVAALPARTRTVLEVAAIDDATELAEILRVASNVHGTEIGSADLLQAETAHLVVSAPSSVEFRHPLVRSAIYQGLSDERRRELHRELASVLSADSDRRTWHLAAAVSGLDEDVALALDRTAMRARRLGHVETAVGALERAAELSPALDRRADRLLGAADAAVELGRPELVTRLTEAATRIDLDGQQRARLAWIRAAFDDGLGDPVFDAAGLANLAESVGQQGHPDIAIRILWSAALRCFWTEPGAAARARIVEVAERLPVDPLDARLVAILGYAAPVLRSATVVERIERLLDGRPLDPESVRLIGSVAALVGRLDIAVTQSSAAISGLREHGRLQLLARALAAQAWAAAQTAQIEVAVPVAEESSRLAEETGQPYLHALMLATQAKVAALQGNLSQVESFAAEAERIALPVGARNVLASAQHARAIAALGEGDYEQALSRLLRIHQPTSESHQLALKYQTLTDIADAAYHSGRPDSALPVLAEMKRVARLAPSDELLDSIRLAAALLSSDGDTDGRFSAALANDFSHRPFTRARIELAYGEWLRRQRRIADSREYLRSARETFDALGTRPFGERARRELRAAGERSPERQPFVAEILTPQELQVSQMAAEGLTNKEIGARLYLSHRTVGAHLARVYAKLGIASRGQLHSMVR</sequence>
<dbReference type="OrthoDB" id="483at2"/>
<keyword evidence="1" id="KW-0547">Nucleotide-binding</keyword>
<dbReference type="InterPro" id="IPR036388">
    <property type="entry name" value="WH-like_DNA-bd_sf"/>
</dbReference>
<protein>
    <submittedName>
        <fullName evidence="4">Helix-turn-helix transcriptional regulator</fullName>
    </submittedName>
</protein>
<dbReference type="GO" id="GO:0003677">
    <property type="term" value="F:DNA binding"/>
    <property type="evidence" value="ECO:0007669"/>
    <property type="project" value="InterPro"/>
</dbReference>
<proteinExistence type="predicted"/>
<gene>
    <name evidence="4" type="ORF">ET445_04420</name>
</gene>
<keyword evidence="5" id="KW-1185">Reference proteome</keyword>
<dbReference type="AlphaFoldDB" id="A0A4P6F975"/>
<dbReference type="KEGG" id="agf:ET445_04420"/>
<dbReference type="InterPro" id="IPR016032">
    <property type="entry name" value="Sig_transdc_resp-reg_C-effctor"/>
</dbReference>
<dbReference type="GO" id="GO:0006355">
    <property type="term" value="P:regulation of DNA-templated transcription"/>
    <property type="evidence" value="ECO:0007669"/>
    <property type="project" value="InterPro"/>
</dbReference>
<dbReference type="GO" id="GO:0004016">
    <property type="term" value="F:adenylate cyclase activity"/>
    <property type="evidence" value="ECO:0007669"/>
    <property type="project" value="TreeGrafter"/>
</dbReference>
<name>A0A4P6F975_9MICO</name>
<dbReference type="InterPro" id="IPR003593">
    <property type="entry name" value="AAA+_ATPase"/>
</dbReference>
<evidence type="ECO:0000259" key="3">
    <source>
        <dbReference type="PROSITE" id="PS50043"/>
    </source>
</evidence>
<evidence type="ECO:0000313" key="4">
    <source>
        <dbReference type="EMBL" id="QAY72700.1"/>
    </source>
</evidence>
<dbReference type="InterPro" id="IPR000792">
    <property type="entry name" value="Tscrpt_reg_LuxR_C"/>
</dbReference>
<dbReference type="GO" id="GO:0005737">
    <property type="term" value="C:cytoplasm"/>
    <property type="evidence" value="ECO:0007669"/>
    <property type="project" value="TreeGrafter"/>
</dbReference>
<dbReference type="Gene3D" id="1.10.10.10">
    <property type="entry name" value="Winged helix-like DNA-binding domain superfamily/Winged helix DNA-binding domain"/>
    <property type="match status" value="1"/>
</dbReference>
<dbReference type="PRINTS" id="PR00038">
    <property type="entry name" value="HTHLUXR"/>
</dbReference>
<dbReference type="InterPro" id="IPR027417">
    <property type="entry name" value="P-loop_NTPase"/>
</dbReference>
<dbReference type="SUPFAM" id="SSF48452">
    <property type="entry name" value="TPR-like"/>
    <property type="match status" value="1"/>
</dbReference>
<dbReference type="SMART" id="SM00421">
    <property type="entry name" value="HTH_LUXR"/>
    <property type="match status" value="1"/>
</dbReference>
<organism evidence="4 5">
    <name type="scientific">Agromyces protaetiae</name>
    <dbReference type="NCBI Taxonomy" id="2509455"/>
    <lineage>
        <taxon>Bacteria</taxon>
        <taxon>Bacillati</taxon>
        <taxon>Actinomycetota</taxon>
        <taxon>Actinomycetes</taxon>
        <taxon>Micrococcales</taxon>
        <taxon>Microbacteriaceae</taxon>
        <taxon>Agromyces</taxon>
    </lineage>
</organism>
<dbReference type="PROSITE" id="PS50043">
    <property type="entry name" value="HTH_LUXR_2"/>
    <property type="match status" value="1"/>
</dbReference>
<dbReference type="Pfam" id="PF00196">
    <property type="entry name" value="GerE"/>
    <property type="match status" value="1"/>
</dbReference>
<dbReference type="RefSeq" id="WP_129189198.1">
    <property type="nucleotide sequence ID" value="NZ_CP035491.1"/>
</dbReference>